<accession>A0A9P0CWE5</accession>
<evidence type="ECO:0000313" key="9">
    <source>
        <dbReference type="EMBL" id="CAH1109531.1"/>
    </source>
</evidence>
<dbReference type="Proteomes" id="UP001153636">
    <property type="component" value="Chromosome 4"/>
</dbReference>
<keyword evidence="4" id="KW-0804">Transcription</keyword>
<dbReference type="SMART" id="SM00432">
    <property type="entry name" value="MADS"/>
    <property type="match status" value="1"/>
</dbReference>
<dbReference type="EMBL" id="OV651816">
    <property type="protein sequence ID" value="CAH1109531.1"/>
    <property type="molecule type" value="Genomic_DNA"/>
</dbReference>
<keyword evidence="10" id="KW-1185">Reference proteome</keyword>
<dbReference type="GO" id="GO:0000987">
    <property type="term" value="F:cis-regulatory region sequence-specific DNA binding"/>
    <property type="evidence" value="ECO:0007669"/>
    <property type="project" value="InterPro"/>
</dbReference>
<dbReference type="OrthoDB" id="2284405at2759"/>
<protein>
    <recommendedName>
        <fullName evidence="6">Serum response factor homolog</fullName>
    </recommendedName>
</protein>
<dbReference type="PRINTS" id="PR00404">
    <property type="entry name" value="MADSDOMAIN"/>
</dbReference>
<evidence type="ECO:0000313" key="10">
    <source>
        <dbReference type="Proteomes" id="UP001153636"/>
    </source>
</evidence>
<keyword evidence="3" id="KW-0238">DNA-binding</keyword>
<dbReference type="PROSITE" id="PS50066">
    <property type="entry name" value="MADS_BOX_2"/>
    <property type="match status" value="1"/>
</dbReference>
<gene>
    <name evidence="9" type="ORF">PSYICH_LOCUS9867</name>
</gene>
<evidence type="ECO:0000256" key="1">
    <source>
        <dbReference type="ARBA" id="ARBA00004123"/>
    </source>
</evidence>
<dbReference type="PANTHER" id="PTHR48019">
    <property type="entry name" value="SERUM RESPONSE FACTOR HOMOLOG"/>
    <property type="match status" value="1"/>
</dbReference>
<evidence type="ECO:0000256" key="7">
    <source>
        <dbReference type="SAM" id="MobiDB-lite"/>
    </source>
</evidence>
<dbReference type="Pfam" id="PF00319">
    <property type="entry name" value="SRF-TF"/>
    <property type="match status" value="1"/>
</dbReference>
<dbReference type="InterPro" id="IPR033897">
    <property type="entry name" value="SRF-like_MADS-box"/>
</dbReference>
<sequence>MEPPGGRDSRFNLGYNMNLLSGETSPEIYGNPNLGRPSTSLQQLSPRHTMVSSACNRALKSDIYDERGLSGQGMGLDSCVNEINEDSYSLQSKKSPPSNGKKTKGRVKIKMEYIENKLRRYTTFSKRKTGIMKKAYELSTLTGTQVMLLVASETGHVYTFATRKLQPMITSEAGKALIQTCLNSPDPPAGSAGGDQRMSATGFEETELTYNISDDDSKEDDSGSASSSEEMETTVDDTIDYQDAQQPSAEDPLAVPLTKTTSQNLNHIATKPTSSDTNKLEQKTTPNEQNQTFRSTNPLIIPSINIANNAQNITSNTNTIASLDTTIANSAVGAITTPAQLGTSIAPSQLGTVSSAQLGAGTSPSQLGTSITPAQLGATLTTVSNNGLQALPLVLHTPTGSGYASTPDGMILGLLQGPNMAQPQIVAIPMSSVASISGVNVRTVGKDDEGKS</sequence>
<dbReference type="SUPFAM" id="SSF55455">
    <property type="entry name" value="SRF-like"/>
    <property type="match status" value="1"/>
</dbReference>
<feature type="domain" description="MADS-box" evidence="8">
    <location>
        <begin position="104"/>
        <end position="164"/>
    </location>
</feature>
<dbReference type="Gene3D" id="3.40.1810.10">
    <property type="entry name" value="Transcription factor, MADS-box"/>
    <property type="match status" value="1"/>
</dbReference>
<organism evidence="9 10">
    <name type="scientific">Psylliodes chrysocephalus</name>
    <dbReference type="NCBI Taxonomy" id="3402493"/>
    <lineage>
        <taxon>Eukaryota</taxon>
        <taxon>Metazoa</taxon>
        <taxon>Ecdysozoa</taxon>
        <taxon>Arthropoda</taxon>
        <taxon>Hexapoda</taxon>
        <taxon>Insecta</taxon>
        <taxon>Pterygota</taxon>
        <taxon>Neoptera</taxon>
        <taxon>Endopterygota</taxon>
        <taxon>Coleoptera</taxon>
        <taxon>Polyphaga</taxon>
        <taxon>Cucujiformia</taxon>
        <taxon>Chrysomeloidea</taxon>
        <taxon>Chrysomelidae</taxon>
        <taxon>Galerucinae</taxon>
        <taxon>Alticini</taxon>
        <taxon>Psylliodes</taxon>
    </lineage>
</organism>
<feature type="region of interest" description="Disordered" evidence="7">
    <location>
        <begin position="209"/>
        <end position="234"/>
    </location>
</feature>
<comment type="subcellular location">
    <subcellularLocation>
        <location evidence="1">Nucleus</location>
    </subcellularLocation>
</comment>
<keyword evidence="5" id="KW-0539">Nucleus</keyword>
<dbReference type="CDD" id="cd00266">
    <property type="entry name" value="MADS_SRF_like"/>
    <property type="match status" value="1"/>
</dbReference>
<evidence type="ECO:0000256" key="3">
    <source>
        <dbReference type="ARBA" id="ARBA00023125"/>
    </source>
</evidence>
<evidence type="ECO:0000259" key="8">
    <source>
        <dbReference type="PROSITE" id="PS50066"/>
    </source>
</evidence>
<evidence type="ECO:0000256" key="4">
    <source>
        <dbReference type="ARBA" id="ARBA00023163"/>
    </source>
</evidence>
<dbReference type="GO" id="GO:0046983">
    <property type="term" value="F:protein dimerization activity"/>
    <property type="evidence" value="ECO:0007669"/>
    <property type="project" value="InterPro"/>
</dbReference>
<dbReference type="PROSITE" id="PS00350">
    <property type="entry name" value="MADS_BOX_1"/>
    <property type="match status" value="1"/>
</dbReference>
<reference evidence="9" key="1">
    <citation type="submission" date="2022-01" db="EMBL/GenBank/DDBJ databases">
        <authorList>
            <person name="King R."/>
        </authorList>
    </citation>
    <scope>NUCLEOTIDE SEQUENCE</scope>
</reference>
<dbReference type="AlphaFoldDB" id="A0A9P0CWE5"/>
<dbReference type="InterPro" id="IPR036879">
    <property type="entry name" value="TF_MADSbox_sf"/>
</dbReference>
<dbReference type="InterPro" id="IPR002100">
    <property type="entry name" value="TF_MADSbox"/>
</dbReference>
<proteinExistence type="predicted"/>
<evidence type="ECO:0000256" key="6">
    <source>
        <dbReference type="ARBA" id="ARBA00069746"/>
    </source>
</evidence>
<keyword evidence="2" id="KW-0805">Transcription regulation</keyword>
<feature type="region of interest" description="Disordered" evidence="7">
    <location>
        <begin position="24"/>
        <end position="43"/>
    </location>
</feature>
<feature type="region of interest" description="Disordered" evidence="7">
    <location>
        <begin position="261"/>
        <end position="293"/>
    </location>
</feature>
<evidence type="ECO:0000256" key="2">
    <source>
        <dbReference type="ARBA" id="ARBA00023015"/>
    </source>
</evidence>
<dbReference type="FunFam" id="3.40.1810.10:FF:000002">
    <property type="entry name" value="Serum response factor b"/>
    <property type="match status" value="1"/>
</dbReference>
<evidence type="ECO:0000256" key="5">
    <source>
        <dbReference type="ARBA" id="ARBA00023242"/>
    </source>
</evidence>
<dbReference type="GO" id="GO:0045944">
    <property type="term" value="P:positive regulation of transcription by RNA polymerase II"/>
    <property type="evidence" value="ECO:0007669"/>
    <property type="project" value="InterPro"/>
</dbReference>
<dbReference type="GO" id="GO:0000981">
    <property type="term" value="F:DNA-binding transcription factor activity, RNA polymerase II-specific"/>
    <property type="evidence" value="ECO:0007669"/>
    <property type="project" value="InterPro"/>
</dbReference>
<dbReference type="InterPro" id="IPR050142">
    <property type="entry name" value="MADS-box/MEF2_TF"/>
</dbReference>
<dbReference type="GO" id="GO:0005634">
    <property type="term" value="C:nucleus"/>
    <property type="evidence" value="ECO:0007669"/>
    <property type="project" value="UniProtKB-SubCell"/>
</dbReference>
<name>A0A9P0CWE5_9CUCU</name>